<feature type="domain" description="Histidine kinase" evidence="13">
    <location>
        <begin position="192"/>
        <end position="416"/>
    </location>
</feature>
<dbReference type="GO" id="GO:0016036">
    <property type="term" value="P:cellular response to phosphate starvation"/>
    <property type="evidence" value="ECO:0007669"/>
    <property type="project" value="TreeGrafter"/>
</dbReference>
<dbReference type="SUPFAM" id="SSF47384">
    <property type="entry name" value="Homodimeric domain of signal transducing histidine kinase"/>
    <property type="match status" value="1"/>
</dbReference>
<comment type="caution">
    <text evidence="14">The sequence shown here is derived from an EMBL/GenBank/DDBJ whole genome shotgun (WGS) entry which is preliminary data.</text>
</comment>
<dbReference type="eggNOG" id="COG2205">
    <property type="taxonomic scope" value="Bacteria"/>
</dbReference>
<dbReference type="GO" id="GO:0005886">
    <property type="term" value="C:plasma membrane"/>
    <property type="evidence" value="ECO:0007669"/>
    <property type="project" value="UniProtKB-SubCell"/>
</dbReference>
<evidence type="ECO:0000256" key="1">
    <source>
        <dbReference type="ARBA" id="ARBA00000085"/>
    </source>
</evidence>
<evidence type="ECO:0000256" key="3">
    <source>
        <dbReference type="ARBA" id="ARBA00012438"/>
    </source>
</evidence>
<dbReference type="PATRIC" id="fig|1235802.3.peg.2026"/>
<dbReference type="GO" id="GO:0004721">
    <property type="term" value="F:phosphoprotein phosphatase activity"/>
    <property type="evidence" value="ECO:0007669"/>
    <property type="project" value="TreeGrafter"/>
</dbReference>
<gene>
    <name evidence="14" type="ORF">C823_01915</name>
</gene>
<dbReference type="InterPro" id="IPR050351">
    <property type="entry name" value="BphY/WalK/GraS-like"/>
</dbReference>
<dbReference type="InterPro" id="IPR036097">
    <property type="entry name" value="HisK_dim/P_sf"/>
</dbReference>
<feature type="transmembrane region" description="Helical" evidence="12">
    <location>
        <begin position="7"/>
        <end position="31"/>
    </location>
</feature>
<dbReference type="AlphaFoldDB" id="N2AQ37"/>
<dbReference type="SMART" id="SM00387">
    <property type="entry name" value="HATPase_c"/>
    <property type="match status" value="1"/>
</dbReference>
<evidence type="ECO:0000256" key="4">
    <source>
        <dbReference type="ARBA" id="ARBA00022475"/>
    </source>
</evidence>
<dbReference type="InterPro" id="IPR036890">
    <property type="entry name" value="HATPase_C_sf"/>
</dbReference>
<keyword evidence="6" id="KW-0808">Transferase</keyword>
<dbReference type="SMART" id="SM00388">
    <property type="entry name" value="HisKA"/>
    <property type="match status" value="1"/>
</dbReference>
<feature type="transmembrane region" description="Helical" evidence="12">
    <location>
        <begin position="85"/>
        <end position="110"/>
    </location>
</feature>
<evidence type="ECO:0000256" key="10">
    <source>
        <dbReference type="ARBA" id="ARBA00023012"/>
    </source>
</evidence>
<dbReference type="InterPro" id="IPR005467">
    <property type="entry name" value="His_kinase_dom"/>
</dbReference>
<dbReference type="Pfam" id="PF02518">
    <property type="entry name" value="HATPase_c"/>
    <property type="match status" value="1"/>
</dbReference>
<sequence length="420" mass="48549">MRERKGLFGVLLFVGIVLFNIGFFFCSYQSYQDKMEILGRMAEADEQTILDTAIGLLLSEEKVERQPFDQYGYQNSFRNRYYKQLVRQCIWCAGGSAVFFSVLVGMLYFWEKQKIREQKKYLRALGQCMAEFRENEITEQEQPVFSERPVLAGSEAEAEYVNEQLEALWTEMILKQKNAYAEKENTKAFVTDLSHQLKTPVAALDTCFSVLESQTLCEEECAEFYGRCRQELEGLKTLLDALIRISYMEAGMIRIVCEQAVILDTLVAAVNRIYPKASEKHMEIAFDYDSEIERMVVLQDRKWLCEAFVNLLDNAVKYSPEYSEIRISIQKQVSFVRIEIADQGIGISKQEQHKVFRRFYRSKDHRVQTNSGSGVGLYLVRRIVEEHHGNISVRSEKGKKGDNPGSIFIVQLPNSNLTKM</sequence>
<keyword evidence="10" id="KW-0902">Two-component regulatory system</keyword>
<dbReference type="OrthoDB" id="9773956at2"/>
<dbReference type="GO" id="GO:0000155">
    <property type="term" value="F:phosphorelay sensor kinase activity"/>
    <property type="evidence" value="ECO:0007669"/>
    <property type="project" value="InterPro"/>
</dbReference>
<organism evidence="14 15">
    <name type="scientific">Eubacterium plexicaudatum ASF492</name>
    <dbReference type="NCBI Taxonomy" id="1235802"/>
    <lineage>
        <taxon>Bacteria</taxon>
        <taxon>Bacillati</taxon>
        <taxon>Bacillota</taxon>
        <taxon>Clostridia</taxon>
        <taxon>Eubacteriales</taxon>
        <taxon>Eubacteriaceae</taxon>
        <taxon>Eubacterium</taxon>
    </lineage>
</organism>
<keyword evidence="9 12" id="KW-1133">Transmembrane helix</keyword>
<proteinExistence type="predicted"/>
<keyword evidence="11 12" id="KW-0472">Membrane</keyword>
<keyword evidence="7 12" id="KW-0812">Transmembrane</keyword>
<dbReference type="STRING" id="1235802.C823_01915"/>
<dbReference type="PRINTS" id="PR00344">
    <property type="entry name" value="BCTRLSENSOR"/>
</dbReference>
<comment type="catalytic activity">
    <reaction evidence="1">
        <text>ATP + protein L-histidine = ADP + protein N-phospho-L-histidine.</text>
        <dbReference type="EC" id="2.7.13.3"/>
    </reaction>
</comment>
<dbReference type="PROSITE" id="PS50109">
    <property type="entry name" value="HIS_KIN"/>
    <property type="match status" value="1"/>
</dbReference>
<dbReference type="InterPro" id="IPR004358">
    <property type="entry name" value="Sig_transdc_His_kin-like_C"/>
</dbReference>
<dbReference type="Gene3D" id="1.10.287.130">
    <property type="match status" value="1"/>
</dbReference>
<accession>N2AQ37</accession>
<evidence type="ECO:0000256" key="2">
    <source>
        <dbReference type="ARBA" id="ARBA00004651"/>
    </source>
</evidence>
<dbReference type="Proteomes" id="UP000012589">
    <property type="component" value="Unassembled WGS sequence"/>
</dbReference>
<dbReference type="FunFam" id="3.30.565.10:FF:000006">
    <property type="entry name" value="Sensor histidine kinase WalK"/>
    <property type="match status" value="1"/>
</dbReference>
<evidence type="ECO:0000256" key="5">
    <source>
        <dbReference type="ARBA" id="ARBA00022553"/>
    </source>
</evidence>
<dbReference type="Gene3D" id="3.30.565.10">
    <property type="entry name" value="Histidine kinase-like ATPase, C-terminal domain"/>
    <property type="match status" value="1"/>
</dbReference>
<reference evidence="14 15" key="1">
    <citation type="journal article" date="2014" name="Genome Announc.">
        <title>Draft genome sequences of the altered schaedler flora, a defined bacterial community from gnotobiotic mice.</title>
        <authorList>
            <person name="Wannemuehler M.J."/>
            <person name="Overstreet A.M."/>
            <person name="Ward D.V."/>
            <person name="Phillips G.J."/>
        </authorList>
    </citation>
    <scope>NUCLEOTIDE SEQUENCE [LARGE SCALE GENOMIC DNA]</scope>
    <source>
        <strain evidence="14 15">ASF492</strain>
    </source>
</reference>
<evidence type="ECO:0000256" key="11">
    <source>
        <dbReference type="ARBA" id="ARBA00023136"/>
    </source>
</evidence>
<evidence type="ECO:0000259" key="13">
    <source>
        <dbReference type="PROSITE" id="PS50109"/>
    </source>
</evidence>
<evidence type="ECO:0000256" key="8">
    <source>
        <dbReference type="ARBA" id="ARBA00022777"/>
    </source>
</evidence>
<dbReference type="CDD" id="cd00082">
    <property type="entry name" value="HisKA"/>
    <property type="match status" value="1"/>
</dbReference>
<dbReference type="PANTHER" id="PTHR45453">
    <property type="entry name" value="PHOSPHATE REGULON SENSOR PROTEIN PHOR"/>
    <property type="match status" value="1"/>
</dbReference>
<dbReference type="InterPro" id="IPR003594">
    <property type="entry name" value="HATPase_dom"/>
</dbReference>
<dbReference type="InterPro" id="IPR003661">
    <property type="entry name" value="HisK_dim/P_dom"/>
</dbReference>
<keyword evidence="5" id="KW-0597">Phosphoprotein</keyword>
<evidence type="ECO:0000313" key="14">
    <source>
        <dbReference type="EMBL" id="EMZ28548.1"/>
    </source>
</evidence>
<dbReference type="EMBL" id="AQFT01000063">
    <property type="protein sequence ID" value="EMZ28548.1"/>
    <property type="molecule type" value="Genomic_DNA"/>
</dbReference>
<evidence type="ECO:0000256" key="6">
    <source>
        <dbReference type="ARBA" id="ARBA00022679"/>
    </source>
</evidence>
<keyword evidence="8" id="KW-0418">Kinase</keyword>
<name>N2AQ37_9FIRM</name>
<dbReference type="SUPFAM" id="SSF55874">
    <property type="entry name" value="ATPase domain of HSP90 chaperone/DNA topoisomerase II/histidine kinase"/>
    <property type="match status" value="1"/>
</dbReference>
<evidence type="ECO:0000256" key="9">
    <source>
        <dbReference type="ARBA" id="ARBA00022989"/>
    </source>
</evidence>
<dbReference type="EC" id="2.7.13.3" evidence="3"/>
<dbReference type="HOGENOM" id="CLU_000445_89_3_9"/>
<comment type="subcellular location">
    <subcellularLocation>
        <location evidence="2">Cell membrane</location>
        <topology evidence="2">Multi-pass membrane protein</topology>
    </subcellularLocation>
</comment>
<evidence type="ECO:0000256" key="7">
    <source>
        <dbReference type="ARBA" id="ARBA00022692"/>
    </source>
</evidence>
<keyword evidence="15" id="KW-1185">Reference proteome</keyword>
<evidence type="ECO:0000313" key="15">
    <source>
        <dbReference type="Proteomes" id="UP000012589"/>
    </source>
</evidence>
<evidence type="ECO:0000256" key="12">
    <source>
        <dbReference type="SAM" id="Phobius"/>
    </source>
</evidence>
<dbReference type="PANTHER" id="PTHR45453:SF2">
    <property type="entry name" value="HISTIDINE KINASE"/>
    <property type="match status" value="1"/>
</dbReference>
<keyword evidence="4" id="KW-1003">Cell membrane</keyword>
<protein>
    <recommendedName>
        <fullName evidence="3">histidine kinase</fullName>
        <ecNumber evidence="3">2.7.13.3</ecNumber>
    </recommendedName>
</protein>